<dbReference type="PROSITE" id="PS51165">
    <property type="entry name" value="THUMP"/>
    <property type="match status" value="1"/>
</dbReference>
<keyword evidence="5 19" id="KW-0808">Transferase</keyword>
<dbReference type="FunFam" id="3.40.50.620:FF:000053">
    <property type="entry name" value="Probable tRNA sulfurtransferase"/>
    <property type="match status" value="1"/>
</dbReference>
<dbReference type="CDD" id="cd11716">
    <property type="entry name" value="THUMP_ThiI"/>
    <property type="match status" value="1"/>
</dbReference>
<evidence type="ECO:0000256" key="6">
    <source>
        <dbReference type="ARBA" id="ARBA00022741"/>
    </source>
</evidence>
<feature type="binding site" evidence="19">
    <location>
        <position position="298"/>
    </location>
    <ligand>
        <name>ATP</name>
        <dbReference type="ChEBI" id="CHEBI:30616"/>
    </ligand>
</feature>
<evidence type="ECO:0000259" key="20">
    <source>
        <dbReference type="PROSITE" id="PS51165"/>
    </source>
</evidence>
<dbReference type="InterPro" id="IPR003720">
    <property type="entry name" value="tRNA_STrfase"/>
</dbReference>
<feature type="binding site" evidence="19">
    <location>
        <position position="289"/>
    </location>
    <ligand>
        <name>ATP</name>
        <dbReference type="ChEBI" id="CHEBI:30616"/>
    </ligand>
</feature>
<comment type="similarity">
    <text evidence="13 19">Belongs to the ThiI family.</text>
</comment>
<feature type="binding site" evidence="19">
    <location>
        <position position="267"/>
    </location>
    <ligand>
        <name>ATP</name>
        <dbReference type="ChEBI" id="CHEBI:30616"/>
    </ligand>
</feature>
<dbReference type="GO" id="GO:0000049">
    <property type="term" value="F:tRNA binding"/>
    <property type="evidence" value="ECO:0007669"/>
    <property type="project" value="UniProtKB-UniRule"/>
</dbReference>
<dbReference type="SMART" id="SM00981">
    <property type="entry name" value="THUMP"/>
    <property type="match status" value="1"/>
</dbReference>
<evidence type="ECO:0000256" key="9">
    <source>
        <dbReference type="ARBA" id="ARBA00022977"/>
    </source>
</evidence>
<evidence type="ECO:0000256" key="2">
    <source>
        <dbReference type="ARBA" id="ARBA00004948"/>
    </source>
</evidence>
<dbReference type="PANTHER" id="PTHR43209">
    <property type="entry name" value="TRNA SULFURTRANSFERASE"/>
    <property type="match status" value="1"/>
</dbReference>
<evidence type="ECO:0000256" key="3">
    <source>
        <dbReference type="ARBA" id="ARBA00022490"/>
    </source>
</evidence>
<dbReference type="AlphaFoldDB" id="A0A0C2R0K6"/>
<dbReference type="STRING" id="889306.KP78_36840"/>
<evidence type="ECO:0000313" key="21">
    <source>
        <dbReference type="EMBL" id="KIL43860.1"/>
    </source>
</evidence>
<dbReference type="Proteomes" id="UP000031938">
    <property type="component" value="Unassembled WGS sequence"/>
</dbReference>
<evidence type="ECO:0000256" key="10">
    <source>
        <dbReference type="ARBA" id="ARBA00050570"/>
    </source>
</evidence>
<dbReference type="EC" id="2.8.1.4" evidence="14 19"/>
<evidence type="ECO:0000256" key="1">
    <source>
        <dbReference type="ARBA" id="ARBA00004496"/>
    </source>
</evidence>
<dbReference type="Pfam" id="PF02568">
    <property type="entry name" value="ThiI"/>
    <property type="match status" value="1"/>
</dbReference>
<dbReference type="PATRIC" id="fig|889306.3.peg.3699"/>
<dbReference type="UniPathway" id="UPA00060"/>
<sequence length="406" mass="45204">MIQYERILIRYGEISTKGKNRHRFIDQLKRNIKQSLSGLSPVHIEAGRDRMHLVLENHSEAEQVLKRIEPIFGIQSFSPVVKTSKDLDEIKSASTVLVAELVDGPTTFKIAARRADKSFPLETNELNREVGSHVMQTVDQLIIEMKKPTIELTVEVREEGVYLSAETIQGAGGMPIGTGNKAVLMLSGGLDSPVAGYYMLKRGVQIEAIHFHSPPYTSVQAKEKVMRLASKLACFSGMVRLHIVPFTAIQQAIHQQVPENYTMTSTRRMMLKIADQIVEKIGARAIITGESLGQVASQTLESMQAINAVTSTPVLRPLIAMDKTDIIEVAKKIDTYDVSILPYEDCCTIFTPTAPKTKPKLEKVAFYESFLDFDTMITEAVEGVEVIDLTPDSVDQKKDDELSHLF</sequence>
<comment type="caution">
    <text evidence="21">The sequence shown here is derived from an EMBL/GenBank/DDBJ whole genome shotgun (WGS) entry which is preliminary data.</text>
</comment>
<dbReference type="Pfam" id="PF22025">
    <property type="entry name" value="ThiI_fer"/>
    <property type="match status" value="1"/>
</dbReference>
<protein>
    <recommendedName>
        <fullName evidence="15 19">Probable tRNA sulfurtransferase</fullName>
        <ecNumber evidence="14 19">2.8.1.4</ecNumber>
    </recommendedName>
    <alternativeName>
        <fullName evidence="16 19">Sulfur carrier protein ThiS sulfurtransferase</fullName>
    </alternativeName>
    <alternativeName>
        <fullName evidence="17 19">Thiamine biosynthesis protein ThiI</fullName>
    </alternativeName>
    <alternativeName>
        <fullName evidence="18 19">tRNA 4-thiouridine synthase</fullName>
    </alternativeName>
</protein>
<dbReference type="SUPFAM" id="SSF143437">
    <property type="entry name" value="THUMP domain-like"/>
    <property type="match status" value="1"/>
</dbReference>
<dbReference type="InterPro" id="IPR049961">
    <property type="entry name" value="ThiI_N"/>
</dbReference>
<dbReference type="EMBL" id="JXRP01000020">
    <property type="protein sequence ID" value="KIL43860.1"/>
    <property type="molecule type" value="Genomic_DNA"/>
</dbReference>
<evidence type="ECO:0000256" key="12">
    <source>
        <dbReference type="ARBA" id="ARBA00058382"/>
    </source>
</evidence>
<evidence type="ECO:0000256" key="13">
    <source>
        <dbReference type="ARBA" id="ARBA00061472"/>
    </source>
</evidence>
<dbReference type="InterPro" id="IPR020536">
    <property type="entry name" value="ThiI_AANH"/>
</dbReference>
<comment type="catalytic activity">
    <reaction evidence="11 19">
        <text>[ThiS sulfur-carrier protein]-C-terminal Gly-Gly-AMP + S-sulfanyl-L-cysteinyl-[cysteine desulfurase] + AH2 = [ThiS sulfur-carrier protein]-C-terminal-Gly-aminoethanethioate + L-cysteinyl-[cysteine desulfurase] + A + AMP + 2 H(+)</text>
        <dbReference type="Rhea" id="RHEA:43340"/>
        <dbReference type="Rhea" id="RHEA-COMP:12157"/>
        <dbReference type="Rhea" id="RHEA-COMP:12158"/>
        <dbReference type="Rhea" id="RHEA-COMP:12910"/>
        <dbReference type="Rhea" id="RHEA-COMP:19908"/>
        <dbReference type="ChEBI" id="CHEBI:13193"/>
        <dbReference type="ChEBI" id="CHEBI:15378"/>
        <dbReference type="ChEBI" id="CHEBI:17499"/>
        <dbReference type="ChEBI" id="CHEBI:29950"/>
        <dbReference type="ChEBI" id="CHEBI:61963"/>
        <dbReference type="ChEBI" id="CHEBI:90618"/>
        <dbReference type="ChEBI" id="CHEBI:232372"/>
        <dbReference type="ChEBI" id="CHEBI:456215"/>
    </reaction>
</comment>
<dbReference type="GO" id="GO:0052837">
    <property type="term" value="P:thiazole biosynthetic process"/>
    <property type="evidence" value="ECO:0007669"/>
    <property type="project" value="TreeGrafter"/>
</dbReference>
<dbReference type="GO" id="GO:0005829">
    <property type="term" value="C:cytosol"/>
    <property type="evidence" value="ECO:0007669"/>
    <property type="project" value="TreeGrafter"/>
</dbReference>
<evidence type="ECO:0000256" key="5">
    <source>
        <dbReference type="ARBA" id="ARBA00022679"/>
    </source>
</evidence>
<comment type="pathway">
    <text evidence="2 19">Cofactor biosynthesis; thiamine diphosphate biosynthesis.</text>
</comment>
<feature type="binding site" evidence="19">
    <location>
        <begin position="185"/>
        <end position="186"/>
    </location>
    <ligand>
        <name>ATP</name>
        <dbReference type="ChEBI" id="CHEBI:30616"/>
    </ligand>
</feature>
<evidence type="ECO:0000256" key="18">
    <source>
        <dbReference type="ARBA" id="ARBA00080570"/>
    </source>
</evidence>
<evidence type="ECO:0000256" key="8">
    <source>
        <dbReference type="ARBA" id="ARBA00022884"/>
    </source>
</evidence>
<feature type="domain" description="THUMP" evidence="20">
    <location>
        <begin position="62"/>
        <end position="167"/>
    </location>
</feature>
<dbReference type="SUPFAM" id="SSF52402">
    <property type="entry name" value="Adenine nucleotide alpha hydrolases-like"/>
    <property type="match status" value="1"/>
</dbReference>
<reference evidence="21 22" key="1">
    <citation type="submission" date="2015-01" db="EMBL/GenBank/DDBJ databases">
        <title>Genome sequencing of Jeotgalibacillus soli.</title>
        <authorList>
            <person name="Goh K.M."/>
            <person name="Chan K.-G."/>
            <person name="Yaakop A.S."/>
            <person name="Ee R."/>
            <person name="Gan H.M."/>
            <person name="Chan C.S."/>
        </authorList>
    </citation>
    <scope>NUCLEOTIDE SEQUENCE [LARGE SCALE GENOMIC DNA]</scope>
    <source>
        <strain evidence="21 22">P9</strain>
    </source>
</reference>
<dbReference type="GO" id="GO:0002937">
    <property type="term" value="P:tRNA 4-thiouridine biosynthesis"/>
    <property type="evidence" value="ECO:0007669"/>
    <property type="project" value="TreeGrafter"/>
</dbReference>
<feature type="binding site" evidence="19">
    <location>
        <begin position="210"/>
        <end position="211"/>
    </location>
    <ligand>
        <name>ATP</name>
        <dbReference type="ChEBI" id="CHEBI:30616"/>
    </ligand>
</feature>
<dbReference type="InterPro" id="IPR054173">
    <property type="entry name" value="ThiI_fer"/>
</dbReference>
<proteinExistence type="inferred from homology"/>
<keyword evidence="3 19" id="KW-0963">Cytoplasm</keyword>
<dbReference type="GO" id="GO:0009228">
    <property type="term" value="P:thiamine biosynthetic process"/>
    <property type="evidence" value="ECO:0007669"/>
    <property type="project" value="UniProtKB-KW"/>
</dbReference>
<dbReference type="CDD" id="cd01712">
    <property type="entry name" value="PPase_ThiI"/>
    <property type="match status" value="1"/>
</dbReference>
<keyword evidence="22" id="KW-1185">Reference proteome</keyword>
<keyword evidence="4 19" id="KW-0820">tRNA-binding</keyword>
<name>A0A0C2R0K6_9BACL</name>
<dbReference type="HAMAP" id="MF_00021">
    <property type="entry name" value="ThiI"/>
    <property type="match status" value="1"/>
</dbReference>
<comment type="catalytic activity">
    <reaction evidence="10 19">
        <text>[ThiI sulfur-carrier protein]-S-sulfanyl-L-cysteine + a uridine in tRNA + 2 reduced [2Fe-2S]-[ferredoxin] + ATP + H(+) = [ThiI sulfur-carrier protein]-L-cysteine + a 4-thiouridine in tRNA + 2 oxidized [2Fe-2S]-[ferredoxin] + AMP + diphosphate</text>
        <dbReference type="Rhea" id="RHEA:24176"/>
        <dbReference type="Rhea" id="RHEA-COMP:10000"/>
        <dbReference type="Rhea" id="RHEA-COMP:10001"/>
        <dbReference type="Rhea" id="RHEA-COMP:13337"/>
        <dbReference type="Rhea" id="RHEA-COMP:13338"/>
        <dbReference type="Rhea" id="RHEA-COMP:13339"/>
        <dbReference type="Rhea" id="RHEA-COMP:13340"/>
        <dbReference type="ChEBI" id="CHEBI:15378"/>
        <dbReference type="ChEBI" id="CHEBI:29950"/>
        <dbReference type="ChEBI" id="CHEBI:30616"/>
        <dbReference type="ChEBI" id="CHEBI:33019"/>
        <dbReference type="ChEBI" id="CHEBI:33737"/>
        <dbReference type="ChEBI" id="CHEBI:33738"/>
        <dbReference type="ChEBI" id="CHEBI:61963"/>
        <dbReference type="ChEBI" id="CHEBI:65315"/>
        <dbReference type="ChEBI" id="CHEBI:136798"/>
        <dbReference type="ChEBI" id="CHEBI:456215"/>
        <dbReference type="EC" id="2.8.1.4"/>
    </reaction>
</comment>
<evidence type="ECO:0000256" key="17">
    <source>
        <dbReference type="ARBA" id="ARBA00077849"/>
    </source>
</evidence>
<dbReference type="Gene3D" id="3.40.50.620">
    <property type="entry name" value="HUPs"/>
    <property type="match status" value="1"/>
</dbReference>
<dbReference type="GO" id="GO:0009229">
    <property type="term" value="P:thiamine diphosphate biosynthetic process"/>
    <property type="evidence" value="ECO:0007669"/>
    <property type="project" value="UniProtKB-UniRule"/>
</dbReference>
<evidence type="ECO:0000256" key="4">
    <source>
        <dbReference type="ARBA" id="ARBA00022555"/>
    </source>
</evidence>
<keyword evidence="6 19" id="KW-0547">Nucleotide-binding</keyword>
<comment type="subcellular location">
    <subcellularLocation>
        <location evidence="1 19">Cytoplasm</location>
    </subcellularLocation>
</comment>
<evidence type="ECO:0000256" key="11">
    <source>
        <dbReference type="ARBA" id="ARBA00052330"/>
    </source>
</evidence>
<keyword evidence="7 19" id="KW-0067">ATP-binding</keyword>
<dbReference type="InterPro" id="IPR004114">
    <property type="entry name" value="THUMP_dom"/>
</dbReference>
<keyword evidence="9 19" id="KW-0784">Thiamine biosynthesis</keyword>
<dbReference type="GO" id="GO:0004810">
    <property type="term" value="F:CCA tRNA nucleotidyltransferase activity"/>
    <property type="evidence" value="ECO:0007669"/>
    <property type="project" value="InterPro"/>
</dbReference>
<dbReference type="GO" id="GO:0140741">
    <property type="term" value="F:tRNA-uracil-4 sulfurtransferase activity"/>
    <property type="evidence" value="ECO:0007669"/>
    <property type="project" value="UniProtKB-EC"/>
</dbReference>
<dbReference type="InterPro" id="IPR014729">
    <property type="entry name" value="Rossmann-like_a/b/a_fold"/>
</dbReference>
<evidence type="ECO:0000313" key="22">
    <source>
        <dbReference type="Proteomes" id="UP000031938"/>
    </source>
</evidence>
<accession>A0A0C2R0K6</accession>
<dbReference type="PANTHER" id="PTHR43209:SF1">
    <property type="entry name" value="TRNA SULFURTRANSFERASE"/>
    <property type="match status" value="1"/>
</dbReference>
<comment type="function">
    <text evidence="12 19">Catalyzes the ATP-dependent transfer of a sulfur to tRNA to produce 4-thiouridine in position 8 of tRNAs, which functions as a near-UV photosensor. Also catalyzes the transfer of sulfur to the sulfur carrier protein ThiS, forming ThiS-thiocarboxylate. This is a step in the synthesis of thiazole, in the thiamine biosynthesis pathway. The sulfur is donated as persulfide by IscS.</text>
</comment>
<evidence type="ECO:0000256" key="14">
    <source>
        <dbReference type="ARBA" id="ARBA00066827"/>
    </source>
</evidence>
<dbReference type="InterPro" id="IPR050102">
    <property type="entry name" value="tRNA_sulfurtransferase_ThiI"/>
</dbReference>
<evidence type="ECO:0000256" key="7">
    <source>
        <dbReference type="ARBA" id="ARBA00022840"/>
    </source>
</evidence>
<evidence type="ECO:0000256" key="15">
    <source>
        <dbReference type="ARBA" id="ARBA00071867"/>
    </source>
</evidence>
<evidence type="ECO:0000256" key="16">
    <source>
        <dbReference type="ARBA" id="ARBA00075337"/>
    </source>
</evidence>
<evidence type="ECO:0000256" key="19">
    <source>
        <dbReference type="HAMAP-Rule" id="MF_00021"/>
    </source>
</evidence>
<dbReference type="Gene3D" id="3.30.2130.30">
    <property type="match status" value="1"/>
</dbReference>
<gene>
    <name evidence="19" type="primary">thiI</name>
    <name evidence="21" type="ORF">KP78_36840</name>
</gene>
<organism evidence="21 22">
    <name type="scientific">Jeotgalibacillus soli</name>
    <dbReference type="NCBI Taxonomy" id="889306"/>
    <lineage>
        <taxon>Bacteria</taxon>
        <taxon>Bacillati</taxon>
        <taxon>Bacillota</taxon>
        <taxon>Bacilli</taxon>
        <taxon>Bacillales</taxon>
        <taxon>Caryophanaceae</taxon>
        <taxon>Jeotgalibacillus</taxon>
    </lineage>
</organism>
<keyword evidence="8 19" id="KW-0694">RNA-binding</keyword>
<dbReference type="NCBIfam" id="TIGR00342">
    <property type="entry name" value="tRNA uracil 4-sulfurtransferase ThiI"/>
    <property type="match status" value="1"/>
</dbReference>
<dbReference type="Pfam" id="PF02926">
    <property type="entry name" value="THUMP"/>
    <property type="match status" value="1"/>
</dbReference>
<dbReference type="GO" id="GO:0005524">
    <property type="term" value="F:ATP binding"/>
    <property type="evidence" value="ECO:0007669"/>
    <property type="project" value="UniProtKB-UniRule"/>
</dbReference>
<dbReference type="InterPro" id="IPR049962">
    <property type="entry name" value="THUMP_ThiI"/>
</dbReference>